<dbReference type="EMBL" id="JBDIML010000004">
    <property type="protein sequence ID" value="MEN2768069.1"/>
    <property type="molecule type" value="Genomic_DNA"/>
</dbReference>
<reference evidence="3 4" key="1">
    <citation type="submission" date="2024-05" db="EMBL/GenBank/DDBJ databases">
        <authorList>
            <person name="Haq I."/>
            <person name="Ullah Z."/>
            <person name="Ahmad R."/>
            <person name="Li M."/>
            <person name="Tong Y."/>
        </authorList>
    </citation>
    <scope>NUCLEOTIDE SEQUENCE [LARGE SCALE GENOMIC DNA]</scope>
    <source>
        <strain evidence="3 4">16A2E</strain>
    </source>
</reference>
<keyword evidence="1" id="KW-0175">Coiled coil</keyword>
<evidence type="ECO:0000313" key="3">
    <source>
        <dbReference type="EMBL" id="MEN2768069.1"/>
    </source>
</evidence>
<keyword evidence="2" id="KW-0472">Membrane</keyword>
<protein>
    <submittedName>
        <fullName evidence="3">Uncharacterized protein</fullName>
    </submittedName>
</protein>
<dbReference type="Proteomes" id="UP001444625">
    <property type="component" value="Unassembled WGS sequence"/>
</dbReference>
<evidence type="ECO:0000256" key="1">
    <source>
        <dbReference type="SAM" id="Coils"/>
    </source>
</evidence>
<gene>
    <name evidence="3" type="ORF">ABC228_12880</name>
</gene>
<comment type="caution">
    <text evidence="3">The sequence shown here is derived from an EMBL/GenBank/DDBJ whole genome shotgun (WGS) entry which is preliminary data.</text>
</comment>
<dbReference type="RefSeq" id="WP_345825553.1">
    <property type="nucleotide sequence ID" value="NZ_JBDIML010000004.1"/>
</dbReference>
<keyword evidence="4" id="KW-1185">Reference proteome</keyword>
<evidence type="ECO:0000256" key="2">
    <source>
        <dbReference type="SAM" id="Phobius"/>
    </source>
</evidence>
<feature type="coiled-coil region" evidence="1">
    <location>
        <begin position="40"/>
        <end position="67"/>
    </location>
</feature>
<sequence>MSTGDISLIGGLVLSGLAIMFNVIMNYFNKRYELKKEITLKVMELSYQEYENRTEKAIQEATKERRMAALYPYDYYLIHFARLSRLIHKKKLTEKEIKEVVQSQNMFIRVYKKEIEESENY</sequence>
<organism evidence="3 4">
    <name type="scientific">Ornithinibacillus xuwenensis</name>
    <dbReference type="NCBI Taxonomy" id="3144668"/>
    <lineage>
        <taxon>Bacteria</taxon>
        <taxon>Bacillati</taxon>
        <taxon>Bacillota</taxon>
        <taxon>Bacilli</taxon>
        <taxon>Bacillales</taxon>
        <taxon>Bacillaceae</taxon>
        <taxon>Ornithinibacillus</taxon>
    </lineage>
</organism>
<proteinExistence type="predicted"/>
<name>A0ABU9XIE2_9BACI</name>
<evidence type="ECO:0000313" key="4">
    <source>
        <dbReference type="Proteomes" id="UP001444625"/>
    </source>
</evidence>
<keyword evidence="2" id="KW-0812">Transmembrane</keyword>
<keyword evidence="2" id="KW-1133">Transmembrane helix</keyword>
<accession>A0ABU9XIE2</accession>
<feature type="transmembrane region" description="Helical" evidence="2">
    <location>
        <begin position="6"/>
        <end position="28"/>
    </location>
</feature>